<keyword evidence="2" id="KW-0472">Membrane</keyword>
<keyword evidence="2" id="KW-0812">Transmembrane</keyword>
<evidence type="ECO:0000259" key="3">
    <source>
        <dbReference type="Pfam" id="PF10181"/>
    </source>
</evidence>
<feature type="transmembrane region" description="Helical" evidence="2">
    <location>
        <begin position="20"/>
        <end position="41"/>
    </location>
</feature>
<feature type="domain" description="Phosphatidylinositol N-acetylglucosaminyltransferase subunit H conserved" evidence="3">
    <location>
        <begin position="51"/>
        <end position="114"/>
    </location>
</feature>
<dbReference type="RefSeq" id="XP_009497898.1">
    <property type="nucleotide sequence ID" value="XM_009499623.1"/>
</dbReference>
<dbReference type="Pfam" id="PF10181">
    <property type="entry name" value="PIG-H"/>
    <property type="match status" value="1"/>
</dbReference>
<reference evidence="4" key="1">
    <citation type="submission" date="2013-04" db="EMBL/GenBank/DDBJ databases">
        <title>The Genome Sequence of Fonticula alba ATCC 38817.</title>
        <authorList>
            <consortium name="The Broad Institute Genomics Platform"/>
            <person name="Russ C."/>
            <person name="Cuomo C."/>
            <person name="Burger G."/>
            <person name="Gray M.W."/>
            <person name="Holland P.W.H."/>
            <person name="King N."/>
            <person name="Lang F.B.F."/>
            <person name="Roger A.J."/>
            <person name="Ruiz-Trillo I."/>
            <person name="Brown M."/>
            <person name="Walker B."/>
            <person name="Young S."/>
            <person name="Zeng Q."/>
            <person name="Gargeya S."/>
            <person name="Fitzgerald M."/>
            <person name="Haas B."/>
            <person name="Abouelleil A."/>
            <person name="Allen A.W."/>
            <person name="Alvarado L."/>
            <person name="Arachchi H.M."/>
            <person name="Berlin A.M."/>
            <person name="Chapman S.B."/>
            <person name="Gainer-Dewar J."/>
            <person name="Goldberg J."/>
            <person name="Griggs A."/>
            <person name="Gujja S."/>
            <person name="Hansen M."/>
            <person name="Howarth C."/>
            <person name="Imamovic A."/>
            <person name="Ireland A."/>
            <person name="Larimer J."/>
            <person name="McCowan C."/>
            <person name="Murphy C."/>
            <person name="Pearson M."/>
            <person name="Poon T.W."/>
            <person name="Priest M."/>
            <person name="Roberts A."/>
            <person name="Saif S."/>
            <person name="Shea T."/>
            <person name="Sisk P."/>
            <person name="Sykes S."/>
            <person name="Wortman J."/>
            <person name="Nusbaum C."/>
            <person name="Birren B."/>
        </authorList>
    </citation>
    <scope>NUCLEOTIDE SEQUENCE [LARGE SCALE GENOMIC DNA]</scope>
    <source>
        <strain evidence="4">ATCC 38817</strain>
    </source>
</reference>
<feature type="region of interest" description="Disordered" evidence="1">
    <location>
        <begin position="176"/>
        <end position="224"/>
    </location>
</feature>
<dbReference type="AlphaFoldDB" id="A0A058Z0B4"/>
<evidence type="ECO:0000256" key="1">
    <source>
        <dbReference type="SAM" id="MobiDB-lite"/>
    </source>
</evidence>
<protein>
    <recommendedName>
        <fullName evidence="3">Phosphatidylinositol N-acetylglucosaminyltransferase subunit H conserved domain-containing protein</fullName>
    </recommendedName>
</protein>
<accession>A0A058Z0B4</accession>
<gene>
    <name evidence="4" type="ORF">H696_05822</name>
</gene>
<keyword evidence="2" id="KW-1133">Transmembrane helix</keyword>
<name>A0A058Z0B4_FONAL</name>
<sequence>MAPGAALLAWSRPGQLPDLARTLVTLSMAGLVAALAGLIAWDWRHPIFKESLHVSRDVGLILTADRRRLYSLLAGASRQQRFLPRSSVVDLLVNEGLFRGRVVFYASVVTSDEGNSAGRRPANGSAAILAQSLGATTTAGAPPGHQLVPLFTRSLPRLESLTRIVYPMREVLFEDPAPGPGGLPHFPPQPGPAGATPHRTPAGTGGAAWSDVRQRPAQRRMVTT</sequence>
<evidence type="ECO:0000256" key="2">
    <source>
        <dbReference type="SAM" id="Phobius"/>
    </source>
</evidence>
<dbReference type="EMBL" id="KB932214">
    <property type="protein sequence ID" value="KCV67714.1"/>
    <property type="molecule type" value="Genomic_DNA"/>
</dbReference>
<dbReference type="Proteomes" id="UP000030693">
    <property type="component" value="Unassembled WGS sequence"/>
</dbReference>
<evidence type="ECO:0000313" key="5">
    <source>
        <dbReference type="Proteomes" id="UP000030693"/>
    </source>
</evidence>
<keyword evidence="5" id="KW-1185">Reference proteome</keyword>
<feature type="compositionally biased region" description="Pro residues" evidence="1">
    <location>
        <begin position="177"/>
        <end position="191"/>
    </location>
</feature>
<dbReference type="OrthoDB" id="6256716at2759"/>
<proteinExistence type="predicted"/>
<evidence type="ECO:0000313" key="4">
    <source>
        <dbReference type="EMBL" id="KCV67714.1"/>
    </source>
</evidence>
<dbReference type="InterPro" id="IPR019328">
    <property type="entry name" value="PIGH-H_dom"/>
</dbReference>
<organism evidence="4">
    <name type="scientific">Fonticula alba</name>
    <name type="common">Slime mold</name>
    <dbReference type="NCBI Taxonomy" id="691883"/>
    <lineage>
        <taxon>Eukaryota</taxon>
        <taxon>Rotosphaerida</taxon>
        <taxon>Fonticulaceae</taxon>
        <taxon>Fonticula</taxon>
    </lineage>
</organism>
<dbReference type="GeneID" id="20530547"/>